<gene>
    <name evidence="5" type="ORF">SAMN05660649_00615</name>
</gene>
<evidence type="ECO:0000256" key="3">
    <source>
        <dbReference type="ARBA" id="ARBA00023163"/>
    </source>
</evidence>
<dbReference type="PANTHER" id="PTHR43537">
    <property type="entry name" value="TRANSCRIPTIONAL REGULATOR, GNTR FAMILY"/>
    <property type="match status" value="1"/>
</dbReference>
<dbReference type="EMBL" id="FOOX01000002">
    <property type="protein sequence ID" value="SFG08496.1"/>
    <property type="molecule type" value="Genomic_DNA"/>
</dbReference>
<keyword evidence="6" id="KW-1185">Reference proteome</keyword>
<dbReference type="InterPro" id="IPR000524">
    <property type="entry name" value="Tscrpt_reg_HTH_GntR"/>
</dbReference>
<organism evidence="5 6">
    <name type="scientific">Desulfotruncus arcticus DSM 17038</name>
    <dbReference type="NCBI Taxonomy" id="1121424"/>
    <lineage>
        <taxon>Bacteria</taxon>
        <taxon>Bacillati</taxon>
        <taxon>Bacillota</taxon>
        <taxon>Clostridia</taxon>
        <taxon>Eubacteriales</taxon>
        <taxon>Desulfallaceae</taxon>
        <taxon>Desulfotruncus</taxon>
    </lineage>
</organism>
<evidence type="ECO:0000256" key="1">
    <source>
        <dbReference type="ARBA" id="ARBA00023015"/>
    </source>
</evidence>
<accession>A0A1I2P4D2</accession>
<dbReference type="InterPro" id="IPR008920">
    <property type="entry name" value="TF_FadR/GntR_C"/>
</dbReference>
<dbReference type="PANTHER" id="PTHR43537:SF24">
    <property type="entry name" value="GLUCONATE OPERON TRANSCRIPTIONAL REPRESSOR"/>
    <property type="match status" value="1"/>
</dbReference>
<dbReference type="SMART" id="SM00345">
    <property type="entry name" value="HTH_GNTR"/>
    <property type="match status" value="1"/>
</dbReference>
<dbReference type="STRING" id="341036.SAMN05660649_00615"/>
<dbReference type="SUPFAM" id="SSF48008">
    <property type="entry name" value="GntR ligand-binding domain-like"/>
    <property type="match status" value="1"/>
</dbReference>
<dbReference type="OrthoDB" id="9781630at2"/>
<sequence>MLSLINIYKRIGSRKKISDSIYLTIKQAIITGFLPPKEKIDDKHIARELDVSQSSVREALKLLEFDHFITFVKGRGYEVENVTLEDIVKINEMLSILSAASIELINIQDPIATIMLSESLNREQETTNHDLDKKFHMTLALCTKNGEIMKAMRYFFDRLQWGINVLPLDDVSTTIIEDHRNIFEYFINNKNAGKEILSDIIIKHYNLHLEDIFEKNRRWA</sequence>
<evidence type="ECO:0000313" key="5">
    <source>
        <dbReference type="EMBL" id="SFG08496.1"/>
    </source>
</evidence>
<feature type="domain" description="HTH gntR-type" evidence="4">
    <location>
        <begin position="15"/>
        <end position="82"/>
    </location>
</feature>
<keyword evidence="3" id="KW-0804">Transcription</keyword>
<dbReference type="GO" id="GO:0003677">
    <property type="term" value="F:DNA binding"/>
    <property type="evidence" value="ECO:0007669"/>
    <property type="project" value="UniProtKB-KW"/>
</dbReference>
<keyword evidence="2 5" id="KW-0238">DNA-binding</keyword>
<dbReference type="Pfam" id="PF00392">
    <property type="entry name" value="GntR"/>
    <property type="match status" value="1"/>
</dbReference>
<protein>
    <submittedName>
        <fullName evidence="5">DNA-binding transcriptional regulator, GntR family</fullName>
    </submittedName>
</protein>
<dbReference type="Gene3D" id="1.20.120.530">
    <property type="entry name" value="GntR ligand-binding domain-like"/>
    <property type="match status" value="1"/>
</dbReference>
<keyword evidence="1" id="KW-0805">Transcription regulation</keyword>
<dbReference type="RefSeq" id="WP_092468616.1">
    <property type="nucleotide sequence ID" value="NZ_FOOX01000002.1"/>
</dbReference>
<evidence type="ECO:0000313" key="6">
    <source>
        <dbReference type="Proteomes" id="UP000199337"/>
    </source>
</evidence>
<dbReference type="Gene3D" id="1.10.10.10">
    <property type="entry name" value="Winged helix-like DNA-binding domain superfamily/Winged helix DNA-binding domain"/>
    <property type="match status" value="1"/>
</dbReference>
<proteinExistence type="predicted"/>
<dbReference type="InterPro" id="IPR036390">
    <property type="entry name" value="WH_DNA-bd_sf"/>
</dbReference>
<dbReference type="Proteomes" id="UP000199337">
    <property type="component" value="Unassembled WGS sequence"/>
</dbReference>
<dbReference type="GO" id="GO:0003700">
    <property type="term" value="F:DNA-binding transcription factor activity"/>
    <property type="evidence" value="ECO:0007669"/>
    <property type="project" value="InterPro"/>
</dbReference>
<evidence type="ECO:0000259" key="4">
    <source>
        <dbReference type="PROSITE" id="PS50949"/>
    </source>
</evidence>
<dbReference type="PROSITE" id="PS50949">
    <property type="entry name" value="HTH_GNTR"/>
    <property type="match status" value="1"/>
</dbReference>
<reference evidence="6" key="1">
    <citation type="submission" date="2016-10" db="EMBL/GenBank/DDBJ databases">
        <authorList>
            <person name="Varghese N."/>
            <person name="Submissions S."/>
        </authorList>
    </citation>
    <scope>NUCLEOTIDE SEQUENCE [LARGE SCALE GENOMIC DNA]</scope>
    <source>
        <strain evidence="6">DSM 17038</strain>
    </source>
</reference>
<dbReference type="InterPro" id="IPR036388">
    <property type="entry name" value="WH-like_DNA-bd_sf"/>
</dbReference>
<dbReference type="SUPFAM" id="SSF46785">
    <property type="entry name" value="Winged helix' DNA-binding domain"/>
    <property type="match status" value="1"/>
</dbReference>
<dbReference type="AlphaFoldDB" id="A0A1I2P4D2"/>
<evidence type="ECO:0000256" key="2">
    <source>
        <dbReference type="ARBA" id="ARBA00023125"/>
    </source>
</evidence>
<name>A0A1I2P4D2_9FIRM</name>